<feature type="domain" description="DUF7041" evidence="2">
    <location>
        <begin position="1"/>
        <end position="68"/>
    </location>
</feature>
<feature type="region of interest" description="Disordered" evidence="1">
    <location>
        <begin position="172"/>
        <end position="196"/>
    </location>
</feature>
<sequence>MLDSEFDSCRITKDHVKYHILLKSLGNSICVTLSAVLQSLPEKKYDRLKVYLIKKYSKTLQQKIDTLMKECKLGSRKPSELFSEMEALGQGHVPRTTILLLWYRLLPNDLSIQLDDSITSLDAASVVEKADRIHQSLKLLDEPIIAEVSSMSQTEDEVVELFTSRVNAALSTKADARPSRSSSKEKKSPRSRSKSRVNFGKKKDLCYYYFRFDDEAKKCGDPTCSMAHLLKKNLN</sequence>
<proteinExistence type="predicted"/>
<feature type="compositionally biased region" description="Basic and acidic residues" evidence="1">
    <location>
        <begin position="174"/>
        <end position="188"/>
    </location>
</feature>
<protein>
    <recommendedName>
        <fullName evidence="2">DUF7041 domain-containing protein</fullName>
    </recommendedName>
</protein>
<name>A0ABD2W3K4_9HYME</name>
<gene>
    <name evidence="3" type="ORF">TKK_017648</name>
</gene>
<organism evidence="3 4">
    <name type="scientific">Trichogramma kaykai</name>
    <dbReference type="NCBI Taxonomy" id="54128"/>
    <lineage>
        <taxon>Eukaryota</taxon>
        <taxon>Metazoa</taxon>
        <taxon>Ecdysozoa</taxon>
        <taxon>Arthropoda</taxon>
        <taxon>Hexapoda</taxon>
        <taxon>Insecta</taxon>
        <taxon>Pterygota</taxon>
        <taxon>Neoptera</taxon>
        <taxon>Endopterygota</taxon>
        <taxon>Hymenoptera</taxon>
        <taxon>Apocrita</taxon>
        <taxon>Proctotrupomorpha</taxon>
        <taxon>Chalcidoidea</taxon>
        <taxon>Trichogrammatidae</taxon>
        <taxon>Trichogramma</taxon>
    </lineage>
</organism>
<accession>A0ABD2W3K4</accession>
<dbReference type="Proteomes" id="UP001627154">
    <property type="component" value="Unassembled WGS sequence"/>
</dbReference>
<comment type="caution">
    <text evidence="3">The sequence shown here is derived from an EMBL/GenBank/DDBJ whole genome shotgun (WGS) entry which is preliminary data.</text>
</comment>
<dbReference type="InterPro" id="IPR055469">
    <property type="entry name" value="DUF7041"/>
</dbReference>
<reference evidence="3 4" key="1">
    <citation type="journal article" date="2024" name="bioRxiv">
        <title>A reference genome for Trichogramma kaykai: A tiny desert-dwelling parasitoid wasp with competing sex-ratio distorters.</title>
        <authorList>
            <person name="Culotta J."/>
            <person name="Lindsey A.R."/>
        </authorList>
    </citation>
    <scope>NUCLEOTIDE SEQUENCE [LARGE SCALE GENOMIC DNA]</scope>
    <source>
        <strain evidence="3 4">KSX58</strain>
    </source>
</reference>
<evidence type="ECO:0000313" key="3">
    <source>
        <dbReference type="EMBL" id="KAL3387072.1"/>
    </source>
</evidence>
<dbReference type="PANTHER" id="PTHR33327">
    <property type="entry name" value="ENDONUCLEASE"/>
    <property type="match status" value="1"/>
</dbReference>
<dbReference type="AlphaFoldDB" id="A0ABD2W3K4"/>
<evidence type="ECO:0000313" key="4">
    <source>
        <dbReference type="Proteomes" id="UP001627154"/>
    </source>
</evidence>
<evidence type="ECO:0000259" key="2">
    <source>
        <dbReference type="Pfam" id="PF23055"/>
    </source>
</evidence>
<evidence type="ECO:0000256" key="1">
    <source>
        <dbReference type="SAM" id="MobiDB-lite"/>
    </source>
</evidence>
<dbReference type="EMBL" id="JBJJXI010000141">
    <property type="protein sequence ID" value="KAL3387072.1"/>
    <property type="molecule type" value="Genomic_DNA"/>
</dbReference>
<dbReference type="PANTHER" id="PTHR33327:SF3">
    <property type="entry name" value="RNA-DIRECTED DNA POLYMERASE"/>
    <property type="match status" value="1"/>
</dbReference>
<dbReference type="Pfam" id="PF23055">
    <property type="entry name" value="DUF7041"/>
    <property type="match status" value="1"/>
</dbReference>
<keyword evidence="4" id="KW-1185">Reference proteome</keyword>